<sequence length="120" mass="13219">MTSDGQHHAPSWFDISTPDSRRTQRFYQEVFGWPVHALDETYALVGAPDSLATGGIGQSGADSPYTGIVVYFPVDDVERALERAERLGARRTMEPRTTPMGQIAVFTDLDGNHIGVTSHR</sequence>
<protein>
    <submittedName>
        <fullName evidence="2">VOC family protein</fullName>
    </submittedName>
</protein>
<comment type="caution">
    <text evidence="2">The sequence shown here is derived from an EMBL/GenBank/DDBJ whole genome shotgun (WGS) entry which is preliminary data.</text>
</comment>
<accession>A0A3M2L6A5</accession>
<evidence type="ECO:0000313" key="2">
    <source>
        <dbReference type="EMBL" id="RMI31445.1"/>
    </source>
</evidence>
<feature type="domain" description="VOC" evidence="1">
    <location>
        <begin position="9"/>
        <end position="119"/>
    </location>
</feature>
<dbReference type="Proteomes" id="UP000279275">
    <property type="component" value="Unassembled WGS sequence"/>
</dbReference>
<dbReference type="InterPro" id="IPR037523">
    <property type="entry name" value="VOC_core"/>
</dbReference>
<dbReference type="CDD" id="cd07247">
    <property type="entry name" value="SgaA_N_like"/>
    <property type="match status" value="1"/>
</dbReference>
<dbReference type="Gene3D" id="3.10.180.10">
    <property type="entry name" value="2,3-Dihydroxybiphenyl 1,2-Dioxygenase, domain 1"/>
    <property type="match status" value="1"/>
</dbReference>
<dbReference type="AlphaFoldDB" id="A0A3M2L6A5"/>
<dbReference type="EMBL" id="RFFH01000007">
    <property type="protein sequence ID" value="RMI31445.1"/>
    <property type="molecule type" value="Genomic_DNA"/>
</dbReference>
<dbReference type="InterPro" id="IPR029068">
    <property type="entry name" value="Glyas_Bleomycin-R_OHBP_Dase"/>
</dbReference>
<evidence type="ECO:0000313" key="3">
    <source>
        <dbReference type="Proteomes" id="UP000279275"/>
    </source>
</evidence>
<dbReference type="RefSeq" id="WP_122189395.1">
    <property type="nucleotide sequence ID" value="NZ_RFFH01000007.1"/>
</dbReference>
<dbReference type="PROSITE" id="PS51819">
    <property type="entry name" value="VOC"/>
    <property type="match status" value="1"/>
</dbReference>
<gene>
    <name evidence="2" type="ORF">EBN03_19080</name>
</gene>
<name>A0A3M2L6A5_9NOCA</name>
<dbReference type="OrthoDB" id="9793039at2"/>
<dbReference type="PANTHER" id="PTHR33993">
    <property type="entry name" value="GLYOXALASE-RELATED"/>
    <property type="match status" value="1"/>
</dbReference>
<keyword evidence="3" id="KW-1185">Reference proteome</keyword>
<dbReference type="InterPro" id="IPR004360">
    <property type="entry name" value="Glyas_Fos-R_dOase_dom"/>
</dbReference>
<dbReference type="SUPFAM" id="SSF54593">
    <property type="entry name" value="Glyoxalase/Bleomycin resistance protein/Dihydroxybiphenyl dioxygenase"/>
    <property type="match status" value="1"/>
</dbReference>
<reference evidence="2 3" key="1">
    <citation type="submission" date="2018-10" db="EMBL/GenBank/DDBJ databases">
        <title>Isolation from cow dung.</title>
        <authorList>
            <person name="Ling L."/>
        </authorList>
    </citation>
    <scope>NUCLEOTIDE SEQUENCE [LARGE SCALE GENOMIC DNA]</scope>
    <source>
        <strain evidence="2 3">NEAU-LL90</strain>
    </source>
</reference>
<proteinExistence type="predicted"/>
<evidence type="ECO:0000259" key="1">
    <source>
        <dbReference type="PROSITE" id="PS51819"/>
    </source>
</evidence>
<dbReference type="Pfam" id="PF00903">
    <property type="entry name" value="Glyoxalase"/>
    <property type="match status" value="1"/>
</dbReference>
<organism evidence="2 3">
    <name type="scientific">Nocardia stercoris</name>
    <dbReference type="NCBI Taxonomy" id="2483361"/>
    <lineage>
        <taxon>Bacteria</taxon>
        <taxon>Bacillati</taxon>
        <taxon>Actinomycetota</taxon>
        <taxon>Actinomycetes</taxon>
        <taxon>Mycobacteriales</taxon>
        <taxon>Nocardiaceae</taxon>
        <taxon>Nocardia</taxon>
    </lineage>
</organism>
<dbReference type="InterPro" id="IPR052164">
    <property type="entry name" value="Anthracycline_SecMetBiosynth"/>
</dbReference>